<reference evidence="1" key="1">
    <citation type="submission" date="2022-12" db="EMBL/GenBank/DDBJ databases">
        <title>New Phytohabitans aurantiacus sp. RD004123 nov., an actinomycete isolated from soil.</title>
        <authorList>
            <person name="Triningsih D.W."/>
            <person name="Harunari E."/>
            <person name="Igarashi Y."/>
        </authorList>
    </citation>
    <scope>NUCLEOTIDE SEQUENCE</scope>
    <source>
        <strain evidence="1">RD004123</strain>
    </source>
</reference>
<evidence type="ECO:0000313" key="2">
    <source>
        <dbReference type="Proteomes" id="UP001144280"/>
    </source>
</evidence>
<accession>A0ABQ5RA47</accession>
<gene>
    <name evidence="1" type="ORF">Pa4123_81330</name>
</gene>
<protein>
    <submittedName>
        <fullName evidence="1">Uncharacterized protein</fullName>
    </submittedName>
</protein>
<dbReference type="EMBL" id="BSDI01000071">
    <property type="protein sequence ID" value="GLI02855.1"/>
    <property type="molecule type" value="Genomic_DNA"/>
</dbReference>
<proteinExistence type="predicted"/>
<dbReference type="Proteomes" id="UP001144280">
    <property type="component" value="Unassembled WGS sequence"/>
</dbReference>
<keyword evidence="2" id="KW-1185">Reference proteome</keyword>
<evidence type="ECO:0000313" key="1">
    <source>
        <dbReference type="EMBL" id="GLI02855.1"/>
    </source>
</evidence>
<sequence length="124" mass="13990">MPLTEFWPGWTAGPGAAQTSEVDSVSRREQLRDAFANLDGLVNAEGYVATPWILRIRTALEYLRDVETGDSEAVGHARRIFLDMHLGGRNFGDFFLWRVGEPSLRLANQELESAKNRVWALLED</sequence>
<comment type="caution">
    <text evidence="1">The sequence shown here is derived from an EMBL/GenBank/DDBJ whole genome shotgun (WGS) entry which is preliminary data.</text>
</comment>
<organism evidence="1 2">
    <name type="scientific">Phytohabitans aurantiacus</name>
    <dbReference type="NCBI Taxonomy" id="3016789"/>
    <lineage>
        <taxon>Bacteria</taxon>
        <taxon>Bacillati</taxon>
        <taxon>Actinomycetota</taxon>
        <taxon>Actinomycetes</taxon>
        <taxon>Micromonosporales</taxon>
        <taxon>Micromonosporaceae</taxon>
    </lineage>
</organism>
<name>A0ABQ5RA47_9ACTN</name>